<dbReference type="InterPro" id="IPR024982">
    <property type="entry name" value="Rax2-like_C"/>
</dbReference>
<feature type="region of interest" description="Disordered" evidence="5">
    <location>
        <begin position="621"/>
        <end position="648"/>
    </location>
</feature>
<keyword evidence="10" id="KW-1185">Reference proteome</keyword>
<organism evidence="9 10">
    <name type="scientific">Nakamurella aerolata</name>
    <dbReference type="NCBI Taxonomy" id="1656892"/>
    <lineage>
        <taxon>Bacteria</taxon>
        <taxon>Bacillati</taxon>
        <taxon>Actinomycetota</taxon>
        <taxon>Actinomycetes</taxon>
        <taxon>Nakamurellales</taxon>
        <taxon>Nakamurellaceae</taxon>
        <taxon>Nakamurella</taxon>
    </lineage>
</organism>
<dbReference type="InterPro" id="IPR000601">
    <property type="entry name" value="PKD_dom"/>
</dbReference>
<evidence type="ECO:0000256" key="3">
    <source>
        <dbReference type="ARBA" id="ARBA00023295"/>
    </source>
</evidence>
<dbReference type="SMART" id="SM00060">
    <property type="entry name" value="FN3"/>
    <property type="match status" value="1"/>
</dbReference>
<dbReference type="SUPFAM" id="SSF49265">
    <property type="entry name" value="Fibronectin type III"/>
    <property type="match status" value="1"/>
</dbReference>
<dbReference type="PANTHER" id="PTHR36842">
    <property type="entry name" value="PROTEIN TOLB HOMOLOG"/>
    <property type="match status" value="1"/>
</dbReference>
<proteinExistence type="predicted"/>
<dbReference type="Proteomes" id="UP000562984">
    <property type="component" value="Unassembled WGS sequence"/>
</dbReference>
<dbReference type="SUPFAM" id="SSF49299">
    <property type="entry name" value="PKD domain"/>
    <property type="match status" value="3"/>
</dbReference>
<feature type="domain" description="PKD" evidence="7">
    <location>
        <begin position="890"/>
        <end position="975"/>
    </location>
</feature>
<dbReference type="PANTHER" id="PTHR36842:SF1">
    <property type="entry name" value="PROTEIN TOLB"/>
    <property type="match status" value="1"/>
</dbReference>
<reference evidence="9 10" key="1">
    <citation type="submission" date="2020-05" db="EMBL/GenBank/DDBJ databases">
        <title>Nakamurella sp. DB0629 isolated from air conditioner.</title>
        <authorList>
            <person name="Kim D.H."/>
            <person name="Kim D.-U."/>
        </authorList>
    </citation>
    <scope>NUCLEOTIDE SEQUENCE [LARGE SCALE GENOMIC DNA]</scope>
    <source>
        <strain evidence="9 10">DB0629</strain>
    </source>
</reference>
<dbReference type="InterPro" id="IPR011047">
    <property type="entry name" value="Quinoprotein_ADH-like_sf"/>
</dbReference>
<keyword evidence="3" id="KW-0378">Hydrolase</keyword>
<evidence type="ECO:0000256" key="2">
    <source>
        <dbReference type="ARBA" id="ARBA00023157"/>
    </source>
</evidence>
<evidence type="ECO:0000313" key="10">
    <source>
        <dbReference type="Proteomes" id="UP000562984"/>
    </source>
</evidence>
<dbReference type="SMART" id="SM00560">
    <property type="entry name" value="LamGL"/>
    <property type="match status" value="1"/>
</dbReference>
<protein>
    <submittedName>
        <fullName evidence="9">PKD domain-containing protein</fullName>
    </submittedName>
</protein>
<evidence type="ECO:0000256" key="4">
    <source>
        <dbReference type="ARBA" id="ARBA00023326"/>
    </source>
</evidence>
<evidence type="ECO:0000259" key="7">
    <source>
        <dbReference type="PROSITE" id="PS50093"/>
    </source>
</evidence>
<dbReference type="PROSITE" id="PS50853">
    <property type="entry name" value="FN3"/>
    <property type="match status" value="1"/>
</dbReference>
<feature type="signal peptide" evidence="6">
    <location>
        <begin position="1"/>
        <end position="30"/>
    </location>
</feature>
<sequence>MLNFRRGSAVVAAVVVAVAGTVVTGAPASAAVAAAPAGVRAEAPARPSATPQAADTATGPAPVEQRAATMPTADALPTVQIDGVAWSQAILGNTVYVGGKFANARPAGAAPGTNLTPRANLLSYNLTTGQLNTAWAPSTNDQVLAVALSPDGSRLYVGGTFTSADGQNRYRLAAYNTATGQLVSNFKPILGYMVRSIVATNTTVYVGGTFATANGQTRNNLAAFNAADGSLTGWAPSADFTVNALVLVDNGTKIIAGGSFQNVNGAPAYGLAAIDASSGALLPWAANQKVQNAGQNAGIWSLSTDGNAVYGTGYVYGAGGNLEGAFSADPATGAINWIEDCHGDSYDSYSDRTTVYTVSHAHYCSTVGGFPQTDSNWNINQRHAIAFTAEAKGTLGNNIYSAYTNWAGNPAPAMYNWFPDMDFGKYTTSAQAAWDVTGNGEYVVMAGEFPTVNNVGQQGLVRFATKPPAPGKQGPRVTGANFTPAMVPAGAGSIRVSWPANWDRDDMTLKYTVTRNGTAVKTLTADSQFWNLPTLSFIDSGLTPGQTYSYQVSATDPDGNTVTGDPASIVAPNDPAPSAYSKQVIADGAQLYWRLGETSGQTAADRTGSNNGVGTALTRGTPGALAQDPDTATSFNGSSSTIGSSTATQAPDTFTVSAWFKTTTGSGGKIIGFGNAKTGLSGSYDRQVYMDNSGRLWFGVYPNSVKTVNTTAAYNDGRWHQVVASLGPAGMTLWVDGTKQATRSDTIAGQQYTGYWRVGGDKVGAWPNAPRSSYFAGAIDEFEVYPSVLTDAQVANHYTIGTTGPAPNQPPAAAFTSNASGLTATFDGSTSSDADGQITGYQWDFGDGTAGSTEAKPSHSYAAAGTYQVKLTVTDDKGASNSVTHPVTVSHADPTAKFTATAADLKISFDGSASTATDGAKITGYAWDFGDGSAAGTGATPSHTYATGGTYQVKLTVTDSLGAKNSITKAVAVTAGNKAPTAAFSSSADGLTATFDGSASADPDGSIASYAWDFGDQSAAGSGATVSHSYAAAGTYQVKLTVTDNSGATASVTHAVTVAAAAGPIAADNFGRTSASGWGNADTGGAWTISGGAPNASVSGNRGVLKPPAAGSTVAATLNSVSAKDIDETFQVTLDKMPTGSGVYVASQVRKSGNSYYMLRLIVKPTGQVAGYLIVSSAGAETTLCALNVPNLTYAPGMTLGVRFTVSGTPATVAGRVWDAAKAEPSTWTLAPVTDSTAATQAPGGISLLAYLSSNTTNAPVAVSYSKLLAGAPAP</sequence>
<feature type="chain" id="PRO_5032646684" evidence="6">
    <location>
        <begin position="31"/>
        <end position="1275"/>
    </location>
</feature>
<gene>
    <name evidence="9" type="ORF">HKD39_08935</name>
</gene>
<dbReference type="Pfam" id="PF18911">
    <property type="entry name" value="PKD_4"/>
    <property type="match status" value="3"/>
</dbReference>
<dbReference type="Pfam" id="PF13385">
    <property type="entry name" value="Laminin_G_3"/>
    <property type="match status" value="1"/>
</dbReference>
<dbReference type="InterPro" id="IPR003961">
    <property type="entry name" value="FN3_dom"/>
</dbReference>
<dbReference type="InterPro" id="IPR006558">
    <property type="entry name" value="LamG-like"/>
</dbReference>
<keyword evidence="4" id="KW-0624">Polysaccharide degradation</keyword>
<dbReference type="RefSeq" id="WP_171199528.1">
    <property type="nucleotide sequence ID" value="NZ_JABEND010000004.1"/>
</dbReference>
<comment type="caution">
    <text evidence="9">The sequence shown here is derived from an EMBL/GenBank/DDBJ whole genome shotgun (WGS) entry which is preliminary data.</text>
</comment>
<dbReference type="PROSITE" id="PS50093">
    <property type="entry name" value="PKD"/>
    <property type="match status" value="3"/>
</dbReference>
<keyword evidence="2" id="KW-1015">Disulfide bond</keyword>
<feature type="domain" description="PKD" evidence="7">
    <location>
        <begin position="807"/>
        <end position="889"/>
    </location>
</feature>
<keyword evidence="1 6" id="KW-0732">Signal</keyword>
<dbReference type="InterPro" id="IPR013783">
    <property type="entry name" value="Ig-like_fold"/>
</dbReference>
<dbReference type="SUPFAM" id="SSF49899">
    <property type="entry name" value="Concanavalin A-like lectins/glucanases"/>
    <property type="match status" value="1"/>
</dbReference>
<dbReference type="InterPro" id="IPR022409">
    <property type="entry name" value="PKD/Chitinase_dom"/>
</dbReference>
<evidence type="ECO:0000259" key="8">
    <source>
        <dbReference type="PROSITE" id="PS50853"/>
    </source>
</evidence>
<dbReference type="Gene3D" id="2.60.40.10">
    <property type="entry name" value="Immunoglobulins"/>
    <property type="match status" value="4"/>
</dbReference>
<evidence type="ECO:0000256" key="5">
    <source>
        <dbReference type="SAM" id="MobiDB-lite"/>
    </source>
</evidence>
<feature type="domain" description="Fibronectin type-III" evidence="8">
    <location>
        <begin position="480"/>
        <end position="578"/>
    </location>
</feature>
<evidence type="ECO:0000256" key="6">
    <source>
        <dbReference type="SAM" id="SignalP"/>
    </source>
</evidence>
<dbReference type="CDD" id="cd00146">
    <property type="entry name" value="PKD"/>
    <property type="match status" value="3"/>
</dbReference>
<dbReference type="AlphaFoldDB" id="A0A849A9Q7"/>
<dbReference type="GO" id="GO:0000272">
    <property type="term" value="P:polysaccharide catabolic process"/>
    <property type="evidence" value="ECO:0007669"/>
    <property type="project" value="UniProtKB-KW"/>
</dbReference>
<dbReference type="Pfam" id="PF12768">
    <property type="entry name" value="Rax2"/>
    <property type="match status" value="1"/>
</dbReference>
<dbReference type="Gene3D" id="2.60.120.200">
    <property type="match status" value="1"/>
</dbReference>
<keyword evidence="4" id="KW-0119">Carbohydrate metabolism</keyword>
<keyword evidence="3" id="KW-0326">Glycosidase</keyword>
<dbReference type="InterPro" id="IPR036116">
    <property type="entry name" value="FN3_sf"/>
</dbReference>
<feature type="domain" description="PKD" evidence="7">
    <location>
        <begin position="976"/>
        <end position="1065"/>
    </location>
</feature>
<feature type="region of interest" description="Disordered" evidence="5">
    <location>
        <begin position="43"/>
        <end position="63"/>
    </location>
</feature>
<feature type="compositionally biased region" description="Low complexity" evidence="5">
    <location>
        <begin position="633"/>
        <end position="648"/>
    </location>
</feature>
<evidence type="ECO:0000313" key="9">
    <source>
        <dbReference type="EMBL" id="NNG35831.1"/>
    </source>
</evidence>
<dbReference type="InterPro" id="IPR013320">
    <property type="entry name" value="ConA-like_dom_sf"/>
</dbReference>
<dbReference type="EMBL" id="JABEND010000004">
    <property type="protein sequence ID" value="NNG35831.1"/>
    <property type="molecule type" value="Genomic_DNA"/>
</dbReference>
<evidence type="ECO:0000256" key="1">
    <source>
        <dbReference type="ARBA" id="ARBA00022729"/>
    </source>
</evidence>
<dbReference type="GO" id="GO:0016798">
    <property type="term" value="F:hydrolase activity, acting on glycosyl bonds"/>
    <property type="evidence" value="ECO:0007669"/>
    <property type="project" value="UniProtKB-KW"/>
</dbReference>
<dbReference type="SUPFAM" id="SSF50998">
    <property type="entry name" value="Quinoprotein alcohol dehydrogenase-like"/>
    <property type="match status" value="1"/>
</dbReference>
<dbReference type="SMART" id="SM00089">
    <property type="entry name" value="PKD"/>
    <property type="match status" value="3"/>
</dbReference>
<accession>A0A849A9Q7</accession>
<name>A0A849A9Q7_9ACTN</name>
<dbReference type="InterPro" id="IPR035986">
    <property type="entry name" value="PKD_dom_sf"/>
</dbReference>